<name>A0A286H1S6_9ACTN</name>
<dbReference type="GO" id="GO:0005886">
    <property type="term" value="C:plasma membrane"/>
    <property type="evidence" value="ECO:0007669"/>
    <property type="project" value="UniProtKB-SubCell"/>
</dbReference>
<evidence type="ECO:0000313" key="8">
    <source>
        <dbReference type="Proteomes" id="UP000219482"/>
    </source>
</evidence>
<evidence type="ECO:0000313" key="7">
    <source>
        <dbReference type="EMBL" id="SOE01264.1"/>
    </source>
</evidence>
<dbReference type="InterPro" id="IPR011701">
    <property type="entry name" value="MFS"/>
</dbReference>
<dbReference type="Gene3D" id="1.20.1250.20">
    <property type="entry name" value="MFS general substrate transporter like domains"/>
    <property type="match status" value="1"/>
</dbReference>
<keyword evidence="3 6" id="KW-0812">Transmembrane</keyword>
<evidence type="ECO:0000256" key="3">
    <source>
        <dbReference type="ARBA" id="ARBA00022692"/>
    </source>
</evidence>
<sequence>MLTYRALFAQPEFRALWTSTALSTVAATMSSLALATVVHRETGSALLTAVAMFGPSIAQVLGATTLMSAADASPPRRSLSIVGALTAAALGLQTVPGLDTTTRLLLVLSAAYVLSVGSGVRWGLLSEIVPTESFPLARSTMNVAVGAFQIVGFATSGVLLSTLDAPQVFLLATLAAVVAVPVLRFGIAERPPRRTARAGLRETWRGNRDLLAHRHTRTLVLALCLPNGLVVGCEALFVPYAAEQAGWLLAAGAVGMMTGDLVVGRFLSPAARRRTSTALRLLLAAPFLAFALDPGLPLAVLLVGIATVGYAASLTQQEWLVALTAPALRGQVLGVESSVRMTLQGVCAVLAGGLADIIPVGVAMSALAATSLVVSLALTPALRRAADTVELRRSRRPTP</sequence>
<organism evidence="7 8">
    <name type="scientific">Blastococcus haudaquaticus</name>
    <dbReference type="NCBI Taxonomy" id="1938745"/>
    <lineage>
        <taxon>Bacteria</taxon>
        <taxon>Bacillati</taxon>
        <taxon>Actinomycetota</taxon>
        <taxon>Actinomycetes</taxon>
        <taxon>Geodermatophilales</taxon>
        <taxon>Geodermatophilaceae</taxon>
        <taxon>Blastococcus</taxon>
    </lineage>
</organism>
<dbReference type="RefSeq" id="WP_097184709.1">
    <property type="nucleotide sequence ID" value="NZ_OCNK01000003.1"/>
</dbReference>
<dbReference type="SUPFAM" id="SSF103473">
    <property type="entry name" value="MFS general substrate transporter"/>
    <property type="match status" value="1"/>
</dbReference>
<dbReference type="EMBL" id="OCNK01000003">
    <property type="protein sequence ID" value="SOE01264.1"/>
    <property type="molecule type" value="Genomic_DNA"/>
</dbReference>
<feature type="transmembrane region" description="Helical" evidence="6">
    <location>
        <begin position="218"/>
        <end position="241"/>
    </location>
</feature>
<evidence type="ECO:0000256" key="6">
    <source>
        <dbReference type="SAM" id="Phobius"/>
    </source>
</evidence>
<dbReference type="Proteomes" id="UP000219482">
    <property type="component" value="Unassembled WGS sequence"/>
</dbReference>
<evidence type="ECO:0000256" key="2">
    <source>
        <dbReference type="ARBA" id="ARBA00022475"/>
    </source>
</evidence>
<keyword evidence="4 6" id="KW-1133">Transmembrane helix</keyword>
<keyword evidence="5 6" id="KW-0472">Membrane</keyword>
<feature type="transmembrane region" description="Helical" evidence="6">
    <location>
        <begin position="104"/>
        <end position="122"/>
    </location>
</feature>
<evidence type="ECO:0000256" key="5">
    <source>
        <dbReference type="ARBA" id="ARBA00023136"/>
    </source>
</evidence>
<dbReference type="OrthoDB" id="3287459at2"/>
<dbReference type="GO" id="GO:0022857">
    <property type="term" value="F:transmembrane transporter activity"/>
    <property type="evidence" value="ECO:0007669"/>
    <property type="project" value="InterPro"/>
</dbReference>
<dbReference type="InterPro" id="IPR036259">
    <property type="entry name" value="MFS_trans_sf"/>
</dbReference>
<evidence type="ECO:0008006" key="9">
    <source>
        <dbReference type="Google" id="ProtNLM"/>
    </source>
</evidence>
<feature type="transmembrane region" description="Helical" evidence="6">
    <location>
        <begin position="279"/>
        <end position="312"/>
    </location>
</feature>
<accession>A0A286H1S6</accession>
<proteinExistence type="predicted"/>
<dbReference type="PANTHER" id="PTHR23513">
    <property type="entry name" value="INTEGRAL MEMBRANE EFFLUX PROTEIN-RELATED"/>
    <property type="match status" value="1"/>
</dbReference>
<keyword evidence="8" id="KW-1185">Reference proteome</keyword>
<comment type="subcellular location">
    <subcellularLocation>
        <location evidence="1">Cell membrane</location>
        <topology evidence="1">Multi-pass membrane protein</topology>
    </subcellularLocation>
</comment>
<feature type="transmembrane region" description="Helical" evidence="6">
    <location>
        <begin position="45"/>
        <end position="67"/>
    </location>
</feature>
<feature type="transmembrane region" description="Helical" evidence="6">
    <location>
        <begin position="79"/>
        <end position="98"/>
    </location>
</feature>
<protein>
    <recommendedName>
        <fullName evidence="9">MFS transporter</fullName>
    </recommendedName>
</protein>
<gene>
    <name evidence="7" type="ORF">SAMN06272739_3058</name>
</gene>
<keyword evidence="2" id="KW-1003">Cell membrane</keyword>
<dbReference type="PANTHER" id="PTHR23513:SF11">
    <property type="entry name" value="STAPHYLOFERRIN A TRANSPORTER"/>
    <property type="match status" value="1"/>
</dbReference>
<feature type="transmembrane region" description="Helical" evidence="6">
    <location>
        <begin position="168"/>
        <end position="187"/>
    </location>
</feature>
<feature type="transmembrane region" description="Helical" evidence="6">
    <location>
        <begin position="357"/>
        <end position="378"/>
    </location>
</feature>
<feature type="transmembrane region" description="Helical" evidence="6">
    <location>
        <begin position="247"/>
        <end position="267"/>
    </location>
</feature>
<reference evidence="8" key="1">
    <citation type="submission" date="2017-09" db="EMBL/GenBank/DDBJ databases">
        <authorList>
            <person name="Varghese N."/>
            <person name="Submissions S."/>
        </authorList>
    </citation>
    <scope>NUCLEOTIDE SEQUENCE [LARGE SCALE GENOMIC DNA]</scope>
    <source>
        <strain evidence="8">DSM 44270</strain>
    </source>
</reference>
<evidence type="ECO:0000256" key="1">
    <source>
        <dbReference type="ARBA" id="ARBA00004651"/>
    </source>
</evidence>
<dbReference type="Pfam" id="PF07690">
    <property type="entry name" value="MFS_1"/>
    <property type="match status" value="1"/>
</dbReference>
<dbReference type="CDD" id="cd06173">
    <property type="entry name" value="MFS_MefA_like"/>
    <property type="match status" value="1"/>
</dbReference>
<dbReference type="AlphaFoldDB" id="A0A286H1S6"/>
<evidence type="ECO:0000256" key="4">
    <source>
        <dbReference type="ARBA" id="ARBA00022989"/>
    </source>
</evidence>